<dbReference type="Proteomes" id="UP000286415">
    <property type="component" value="Unassembled WGS sequence"/>
</dbReference>
<dbReference type="AlphaFoldDB" id="A0A419PPQ1"/>
<evidence type="ECO:0000313" key="2">
    <source>
        <dbReference type="Proteomes" id="UP000286415"/>
    </source>
</evidence>
<organism evidence="1 2">
    <name type="scientific">Clonorchis sinensis</name>
    <name type="common">Chinese liver fluke</name>
    <dbReference type="NCBI Taxonomy" id="79923"/>
    <lineage>
        <taxon>Eukaryota</taxon>
        <taxon>Metazoa</taxon>
        <taxon>Spiralia</taxon>
        <taxon>Lophotrochozoa</taxon>
        <taxon>Platyhelminthes</taxon>
        <taxon>Trematoda</taxon>
        <taxon>Digenea</taxon>
        <taxon>Opisthorchiida</taxon>
        <taxon>Opisthorchiata</taxon>
        <taxon>Opisthorchiidae</taxon>
        <taxon>Clonorchis</taxon>
    </lineage>
</organism>
<name>A0A419PPQ1_CLOSI</name>
<sequence length="283" mass="31010">MLQSSSAKPVISPLSIRREAELRKNHMPLACLISSIRRYTLFSFKCHLHVTGFQLPPSGRLQQLVVEYDDTDTSSVQACHTCGIGWSTLFFGCPTGESSSLPATATWPVMSRTVLMLDALGAAHSTSQLLSPTATATKRRLYTFCRAGQTGKTGAPLRPVPEKPDPTIAAGWPSWLSAGVSNSAAKASFAAAQSILRGPILASTRTAFSRPLRRAFSAANLPRFIIPQDRVLLDPGETLRWIKAFPSNRKFQVKLDSTYPSSTPVSFLAPFSYLRQRTSRYDF</sequence>
<dbReference type="EMBL" id="NIRI02000056">
    <property type="protein sequence ID" value="KAG5445602.1"/>
    <property type="molecule type" value="Genomic_DNA"/>
</dbReference>
<proteinExistence type="predicted"/>
<gene>
    <name evidence="1" type="ORF">CSKR_106001</name>
</gene>
<comment type="caution">
    <text evidence="1">The sequence shown here is derived from an EMBL/GenBank/DDBJ whole genome shotgun (WGS) entry which is preliminary data.</text>
</comment>
<keyword evidence="2" id="KW-1185">Reference proteome</keyword>
<reference evidence="1 2" key="2">
    <citation type="journal article" date="2021" name="Genomics">
        <title>High-quality reference genome for Clonorchis sinensis.</title>
        <authorList>
            <person name="Young N.D."/>
            <person name="Stroehlein A.J."/>
            <person name="Kinkar L."/>
            <person name="Wang T."/>
            <person name="Sohn W.M."/>
            <person name="Chang B.C.H."/>
            <person name="Kaur P."/>
            <person name="Weisz D."/>
            <person name="Dudchenko O."/>
            <person name="Aiden E.L."/>
            <person name="Korhonen P.K."/>
            <person name="Gasser R.B."/>
        </authorList>
    </citation>
    <scope>NUCLEOTIDE SEQUENCE [LARGE SCALE GENOMIC DNA]</scope>
    <source>
        <strain evidence="1">Cs-k2</strain>
    </source>
</reference>
<dbReference type="InParanoid" id="A0A419PPQ1"/>
<accession>A0A419PPQ1</accession>
<reference evidence="1 2" key="1">
    <citation type="journal article" date="2018" name="Biotechnol. Adv.">
        <title>Improved genomic resources and new bioinformatic workflow for the carcinogenic parasite Clonorchis sinensis: Biotechnological implications.</title>
        <authorList>
            <person name="Wang D."/>
            <person name="Korhonen P.K."/>
            <person name="Gasser R.B."/>
            <person name="Young N.D."/>
        </authorList>
    </citation>
    <scope>NUCLEOTIDE SEQUENCE [LARGE SCALE GENOMIC DNA]</scope>
    <source>
        <strain evidence="1">Cs-k2</strain>
    </source>
</reference>
<evidence type="ECO:0000313" key="1">
    <source>
        <dbReference type="EMBL" id="KAG5445602.1"/>
    </source>
</evidence>
<protein>
    <submittedName>
        <fullName evidence="1">Uncharacterized protein</fullName>
    </submittedName>
</protein>